<evidence type="ECO:0000313" key="5">
    <source>
        <dbReference type="Proteomes" id="UP000077315"/>
    </source>
</evidence>
<dbReference type="SUPFAM" id="SSF57850">
    <property type="entry name" value="RING/U-box"/>
    <property type="match status" value="1"/>
</dbReference>
<evidence type="ECO:0000259" key="3">
    <source>
        <dbReference type="PROSITE" id="PS50089"/>
    </source>
</evidence>
<comment type="similarity">
    <text evidence="1">Belongs to the SIP5 family.</text>
</comment>
<dbReference type="GO" id="GO:0005737">
    <property type="term" value="C:cytoplasm"/>
    <property type="evidence" value="ECO:0007669"/>
    <property type="project" value="TreeGrafter"/>
</dbReference>
<sequence>MGNSSSRHTASNQTTFELGSTIPNNIYPHSKQDYDNNILKQLILNRRLGPFYKGQVEPQMSPRGSVECPICFLYYPSDINYTRCCDQPICTECFLHIKPTPDTSQASCPYCVQDTFGIIYNSWHINKNTEIQHTTFGQSPTRKRRCAIEPASPSVVLVGHLRLPKRQFNTNEIRQRSYSDRDTVDLESWMVRQAVRQSMNEYRRSNRIKLEESPGVLV</sequence>
<gene>
    <name evidence="4" type="ORF">PHYBLDRAFT_186239</name>
</gene>
<dbReference type="Proteomes" id="UP000077315">
    <property type="component" value="Unassembled WGS sequence"/>
</dbReference>
<dbReference type="InParanoid" id="A0A163AWW0"/>
<dbReference type="STRING" id="763407.A0A163AWW0"/>
<proteinExistence type="inferred from homology"/>
<dbReference type="PROSITE" id="PS50089">
    <property type="entry name" value="ZF_RING_2"/>
    <property type="match status" value="1"/>
</dbReference>
<dbReference type="RefSeq" id="XP_018294371.1">
    <property type="nucleotide sequence ID" value="XM_018439207.1"/>
</dbReference>
<dbReference type="OrthoDB" id="21471at2759"/>
<keyword evidence="2" id="KW-0863">Zinc-finger</keyword>
<dbReference type="InterPro" id="IPR001841">
    <property type="entry name" value="Znf_RING"/>
</dbReference>
<feature type="domain" description="RING-type" evidence="3">
    <location>
        <begin position="68"/>
        <end position="111"/>
    </location>
</feature>
<dbReference type="PANTHER" id="PTHR31315:SF1">
    <property type="entry name" value="PROTEIN SIP5"/>
    <property type="match status" value="1"/>
</dbReference>
<protein>
    <recommendedName>
        <fullName evidence="3">RING-type domain-containing protein</fullName>
    </recommendedName>
</protein>
<dbReference type="InterPro" id="IPR039301">
    <property type="entry name" value="Sip5/DA2"/>
</dbReference>
<evidence type="ECO:0000256" key="1">
    <source>
        <dbReference type="ARBA" id="ARBA00010402"/>
    </source>
</evidence>
<accession>A0A163AWW0</accession>
<keyword evidence="2" id="KW-0479">Metal-binding</keyword>
<dbReference type="EMBL" id="KV440976">
    <property type="protein sequence ID" value="OAD76331.1"/>
    <property type="molecule type" value="Genomic_DNA"/>
</dbReference>
<dbReference type="AlphaFoldDB" id="A0A163AWW0"/>
<organism evidence="4 5">
    <name type="scientific">Phycomyces blakesleeanus (strain ATCC 8743b / DSM 1359 / FGSC 10004 / NBRC 33097 / NRRL 1555)</name>
    <dbReference type="NCBI Taxonomy" id="763407"/>
    <lineage>
        <taxon>Eukaryota</taxon>
        <taxon>Fungi</taxon>
        <taxon>Fungi incertae sedis</taxon>
        <taxon>Mucoromycota</taxon>
        <taxon>Mucoromycotina</taxon>
        <taxon>Mucoromycetes</taxon>
        <taxon>Mucorales</taxon>
        <taxon>Phycomycetaceae</taxon>
        <taxon>Phycomyces</taxon>
    </lineage>
</organism>
<dbReference type="GeneID" id="29000113"/>
<evidence type="ECO:0000256" key="2">
    <source>
        <dbReference type="PROSITE-ProRule" id="PRU00175"/>
    </source>
</evidence>
<dbReference type="GO" id="GO:0008270">
    <property type="term" value="F:zinc ion binding"/>
    <property type="evidence" value="ECO:0007669"/>
    <property type="project" value="UniProtKB-KW"/>
</dbReference>
<dbReference type="VEuPathDB" id="FungiDB:PHYBLDRAFT_186239"/>
<evidence type="ECO:0000313" key="4">
    <source>
        <dbReference type="EMBL" id="OAD76331.1"/>
    </source>
</evidence>
<name>A0A163AWW0_PHYB8</name>
<reference evidence="5" key="1">
    <citation type="submission" date="2015-06" db="EMBL/GenBank/DDBJ databases">
        <title>Expansion of signal transduction pathways in fungi by whole-genome duplication.</title>
        <authorList>
            <consortium name="DOE Joint Genome Institute"/>
            <person name="Corrochano L.M."/>
            <person name="Kuo A."/>
            <person name="Marcet-Houben M."/>
            <person name="Polaino S."/>
            <person name="Salamov A."/>
            <person name="Villalobos J.M."/>
            <person name="Alvarez M.I."/>
            <person name="Avalos J."/>
            <person name="Benito E.P."/>
            <person name="Benoit I."/>
            <person name="Burger G."/>
            <person name="Camino L.P."/>
            <person name="Canovas D."/>
            <person name="Cerda-Olmedo E."/>
            <person name="Cheng J.-F."/>
            <person name="Dominguez A."/>
            <person name="Elias M."/>
            <person name="Eslava A.P."/>
            <person name="Glaser F."/>
            <person name="Grimwood J."/>
            <person name="Gutierrez G."/>
            <person name="Heitman J."/>
            <person name="Henrissat B."/>
            <person name="Iturriaga E.A."/>
            <person name="Lang B.F."/>
            <person name="Lavin J.L."/>
            <person name="Lee S."/>
            <person name="Li W."/>
            <person name="Lindquist E."/>
            <person name="Lopez-Garcia S."/>
            <person name="Luque E.M."/>
            <person name="Marcos A.T."/>
            <person name="Martin J."/>
            <person name="McCluskey K."/>
            <person name="Medina H.R."/>
            <person name="Miralles-Duran A."/>
            <person name="Miyazaki A."/>
            <person name="Munoz-Torres E."/>
            <person name="Oguiza J.A."/>
            <person name="Ohm R."/>
            <person name="Olmedo M."/>
            <person name="Orejas M."/>
            <person name="Ortiz-Castellanos L."/>
            <person name="Pisabarro A.G."/>
            <person name="Rodriguez-Romero J."/>
            <person name="Ruiz-Herrera J."/>
            <person name="Ruiz-Vazquez R."/>
            <person name="Sanz C."/>
            <person name="Schackwitz W."/>
            <person name="Schmutz J."/>
            <person name="Shahriari M."/>
            <person name="Shelest E."/>
            <person name="Silva-Franco F."/>
            <person name="Soanes D."/>
            <person name="Syed K."/>
            <person name="Tagua V.G."/>
            <person name="Talbot N.J."/>
            <person name="Thon M."/>
            <person name="De vries R.P."/>
            <person name="Wiebenga A."/>
            <person name="Yadav J.S."/>
            <person name="Braun E.L."/>
            <person name="Baker S."/>
            <person name="Garre V."/>
            <person name="Horwitz B."/>
            <person name="Torres-Martinez S."/>
            <person name="Idnurm A."/>
            <person name="Herrera-Estrella A."/>
            <person name="Gabaldon T."/>
            <person name="Grigoriev I.V."/>
        </authorList>
    </citation>
    <scope>NUCLEOTIDE SEQUENCE [LARGE SCALE GENOMIC DNA]</scope>
    <source>
        <strain evidence="5">NRRL 1555(-)</strain>
    </source>
</reference>
<keyword evidence="5" id="KW-1185">Reference proteome</keyword>
<dbReference type="PANTHER" id="PTHR31315">
    <property type="entry name" value="PROTEIN SIP5"/>
    <property type="match status" value="1"/>
</dbReference>
<keyword evidence="2" id="KW-0862">Zinc</keyword>